<name>A0A3B0SPA4_9ZZZZ</name>
<proteinExistence type="predicted"/>
<evidence type="ECO:0000256" key="3">
    <source>
        <dbReference type="ARBA" id="ARBA00022989"/>
    </source>
</evidence>
<keyword evidence="4 5" id="KW-0472">Membrane</keyword>
<dbReference type="AlphaFoldDB" id="A0A3B0SPA4"/>
<sequence>MSTSDDLDRYRGNLQDEIDGAAMYRALAEMESEPSLAELYRRLAATEERHGDLWRDRLLEAGEDPGGMAVSRRVRILIWLARRMGSGVLVSTIARDEQTGQFMYDDQSETEGTSLRADERSHARLMAVLAQDNPIAVTGPMLARLEGRHSAIGGNALRAAVLGANDGLVSNLALVMGIAGATSDRTTVLLAGLAGLLAGAISMALGEWISVQSSRELYERQIATEQSEIEEFPEEEAAELALIYQAKGVPAEQAAALAAAVMADPVKALDTLSREELGIDPDDLGGSPWEAAMSSFFLFALGAILPVLPYFFTSGATVIAASLLLSGIGLLALGAAISLITGKSTIRSAVRQAAFGIAAAGVTYAIGSLLGVAVS</sequence>
<evidence type="ECO:0000313" key="6">
    <source>
        <dbReference type="EMBL" id="VAW07298.1"/>
    </source>
</evidence>
<evidence type="ECO:0000256" key="4">
    <source>
        <dbReference type="ARBA" id="ARBA00023136"/>
    </source>
</evidence>
<dbReference type="GO" id="GO:0012505">
    <property type="term" value="C:endomembrane system"/>
    <property type="evidence" value="ECO:0007669"/>
    <property type="project" value="UniProtKB-SubCell"/>
</dbReference>
<keyword evidence="3 5" id="KW-1133">Transmembrane helix</keyword>
<feature type="transmembrane region" description="Helical" evidence="5">
    <location>
        <begin position="353"/>
        <end position="374"/>
    </location>
</feature>
<organism evidence="6">
    <name type="scientific">hydrothermal vent metagenome</name>
    <dbReference type="NCBI Taxonomy" id="652676"/>
    <lineage>
        <taxon>unclassified sequences</taxon>
        <taxon>metagenomes</taxon>
        <taxon>ecological metagenomes</taxon>
    </lineage>
</organism>
<feature type="transmembrane region" description="Helical" evidence="5">
    <location>
        <begin position="188"/>
        <end position="211"/>
    </location>
</feature>
<dbReference type="GO" id="GO:0030026">
    <property type="term" value="P:intracellular manganese ion homeostasis"/>
    <property type="evidence" value="ECO:0007669"/>
    <property type="project" value="InterPro"/>
</dbReference>
<evidence type="ECO:0000256" key="5">
    <source>
        <dbReference type="SAM" id="Phobius"/>
    </source>
</evidence>
<reference evidence="6" key="1">
    <citation type="submission" date="2018-06" db="EMBL/GenBank/DDBJ databases">
        <authorList>
            <person name="Zhirakovskaya E."/>
        </authorList>
    </citation>
    <scope>NUCLEOTIDE SEQUENCE</scope>
</reference>
<dbReference type="PANTHER" id="PTHR31851">
    <property type="entry name" value="FE(2+)/MN(2+) TRANSPORTER PCL1"/>
    <property type="match status" value="1"/>
</dbReference>
<comment type="subcellular location">
    <subcellularLocation>
        <location evidence="1">Endomembrane system</location>
        <topology evidence="1">Multi-pass membrane protein</topology>
    </subcellularLocation>
</comment>
<gene>
    <name evidence="6" type="ORF">MNBD_ACTINO02-2467</name>
</gene>
<dbReference type="InterPro" id="IPR009078">
    <property type="entry name" value="Ferritin-like_SF"/>
</dbReference>
<evidence type="ECO:0000256" key="1">
    <source>
        <dbReference type="ARBA" id="ARBA00004127"/>
    </source>
</evidence>
<feature type="transmembrane region" description="Helical" evidence="5">
    <location>
        <begin position="291"/>
        <end position="312"/>
    </location>
</feature>
<dbReference type="InterPro" id="IPR008217">
    <property type="entry name" value="Ccc1_fam"/>
</dbReference>
<dbReference type="Pfam" id="PF01988">
    <property type="entry name" value="VIT1"/>
    <property type="match status" value="1"/>
</dbReference>
<keyword evidence="2 5" id="KW-0812">Transmembrane</keyword>
<dbReference type="EMBL" id="UOEK01000395">
    <property type="protein sequence ID" value="VAW07298.1"/>
    <property type="molecule type" value="Genomic_DNA"/>
</dbReference>
<feature type="transmembrane region" description="Helical" evidence="5">
    <location>
        <begin position="318"/>
        <end position="341"/>
    </location>
</feature>
<accession>A0A3B0SPA4</accession>
<evidence type="ECO:0000256" key="2">
    <source>
        <dbReference type="ARBA" id="ARBA00022692"/>
    </source>
</evidence>
<dbReference type="SUPFAM" id="SSF47240">
    <property type="entry name" value="Ferritin-like"/>
    <property type="match status" value="1"/>
</dbReference>
<protein>
    <submittedName>
        <fullName evidence="6">Uncharacterized membrane protein</fullName>
    </submittedName>
</protein>
<dbReference type="GO" id="GO:0005384">
    <property type="term" value="F:manganese ion transmembrane transporter activity"/>
    <property type="evidence" value="ECO:0007669"/>
    <property type="project" value="InterPro"/>
</dbReference>